<keyword evidence="2" id="KW-1185">Reference proteome</keyword>
<dbReference type="AlphaFoldDB" id="A0A839XKJ8"/>
<gene>
    <name evidence="1" type="ORF">FB384_000948</name>
</gene>
<sequence length="41" mass="4751">MPRHRRTHHVDLLFGNRADVCAEWFQPKAICATFPSSEAVR</sequence>
<dbReference type="EMBL" id="JACIBS010000001">
    <property type="protein sequence ID" value="MBB3662044.1"/>
    <property type="molecule type" value="Genomic_DNA"/>
</dbReference>
<accession>A0A839XKJ8</accession>
<reference evidence="1 2" key="1">
    <citation type="submission" date="2020-08" db="EMBL/GenBank/DDBJ databases">
        <title>Sequencing the genomes of 1000 actinobacteria strains.</title>
        <authorList>
            <person name="Klenk H.-P."/>
        </authorList>
    </citation>
    <scope>NUCLEOTIDE SEQUENCE [LARGE SCALE GENOMIC DNA]</scope>
    <source>
        <strain evidence="1 2">DSM 45267</strain>
    </source>
</reference>
<organism evidence="1 2">
    <name type="scientific">Prauserella sediminis</name>
    <dbReference type="NCBI Taxonomy" id="577680"/>
    <lineage>
        <taxon>Bacteria</taxon>
        <taxon>Bacillati</taxon>
        <taxon>Actinomycetota</taxon>
        <taxon>Actinomycetes</taxon>
        <taxon>Pseudonocardiales</taxon>
        <taxon>Pseudonocardiaceae</taxon>
        <taxon>Prauserella</taxon>
        <taxon>Prauserella salsuginis group</taxon>
    </lineage>
</organism>
<dbReference type="Proteomes" id="UP000564573">
    <property type="component" value="Unassembled WGS sequence"/>
</dbReference>
<evidence type="ECO:0000313" key="1">
    <source>
        <dbReference type="EMBL" id="MBB3662044.1"/>
    </source>
</evidence>
<evidence type="ECO:0000313" key="2">
    <source>
        <dbReference type="Proteomes" id="UP000564573"/>
    </source>
</evidence>
<name>A0A839XKJ8_9PSEU</name>
<proteinExistence type="predicted"/>
<comment type="caution">
    <text evidence="1">The sequence shown here is derived from an EMBL/GenBank/DDBJ whole genome shotgun (WGS) entry which is preliminary data.</text>
</comment>
<protein>
    <submittedName>
        <fullName evidence="1">Uncharacterized protein</fullName>
    </submittedName>
</protein>